<organism evidence="2 3">
    <name type="scientific">Candidatus Thermofonsia Clade 3 bacterium</name>
    <dbReference type="NCBI Taxonomy" id="2364212"/>
    <lineage>
        <taxon>Bacteria</taxon>
        <taxon>Bacillati</taxon>
        <taxon>Chloroflexota</taxon>
        <taxon>Candidatus Thermofontia</taxon>
        <taxon>Candidatus Thermofonsia Clade 3</taxon>
    </lineage>
</organism>
<dbReference type="Proteomes" id="UP000230790">
    <property type="component" value="Unassembled WGS sequence"/>
</dbReference>
<evidence type="ECO:0000313" key="2">
    <source>
        <dbReference type="EMBL" id="PJF46904.1"/>
    </source>
</evidence>
<evidence type="ECO:0000259" key="1">
    <source>
        <dbReference type="PROSITE" id="PS50910"/>
    </source>
</evidence>
<proteinExistence type="predicted"/>
<keyword evidence="2" id="KW-0238">DNA-binding</keyword>
<dbReference type="GO" id="GO:0003677">
    <property type="term" value="F:DNA binding"/>
    <property type="evidence" value="ECO:0007669"/>
    <property type="project" value="UniProtKB-KW"/>
</dbReference>
<gene>
    <name evidence="2" type="ORF">CUN48_11430</name>
</gene>
<dbReference type="Gene3D" id="1.20.120.330">
    <property type="entry name" value="Nucleotidyltransferases domain 2"/>
    <property type="match status" value="1"/>
</dbReference>
<dbReference type="PROSITE" id="PS50910">
    <property type="entry name" value="HEPN"/>
    <property type="match status" value="1"/>
</dbReference>
<dbReference type="AlphaFoldDB" id="A0A2M8QAT4"/>
<dbReference type="SUPFAM" id="SSF81593">
    <property type="entry name" value="Nucleotidyltransferase substrate binding subunit/domain"/>
    <property type="match status" value="1"/>
</dbReference>
<reference evidence="2 3" key="1">
    <citation type="submission" date="2017-11" db="EMBL/GenBank/DDBJ databases">
        <title>Evolution of Phototrophy in the Chloroflexi Phylum Driven by Horizontal Gene Transfer.</title>
        <authorList>
            <person name="Ward L.M."/>
            <person name="Hemp J."/>
            <person name="Shih P.M."/>
            <person name="Mcglynn S.E."/>
            <person name="Fischer W."/>
        </authorList>
    </citation>
    <scope>NUCLEOTIDE SEQUENCE [LARGE SCALE GENOMIC DNA]</scope>
    <source>
        <strain evidence="2">JP3_7</strain>
    </source>
</reference>
<dbReference type="SMART" id="SM00748">
    <property type="entry name" value="HEPN"/>
    <property type="match status" value="1"/>
</dbReference>
<evidence type="ECO:0000313" key="3">
    <source>
        <dbReference type="Proteomes" id="UP000230790"/>
    </source>
</evidence>
<dbReference type="InterPro" id="IPR007842">
    <property type="entry name" value="HEPN_dom"/>
</dbReference>
<name>A0A2M8QAT4_9CHLR</name>
<feature type="domain" description="HEPN" evidence="1">
    <location>
        <begin position="1"/>
        <end position="114"/>
    </location>
</feature>
<sequence length="125" mass="14127">METAEEDLHTARLLCSANVHAPACFYAQQAAEKAMKALWYALDQEPWGHSVVALVENFVERDALPDWRQWSDYAAQLDQFYIPTRYPDALPTSTPGRVYRASDSERALACAEPIVNGCREWLAAH</sequence>
<accession>A0A2M8QAT4</accession>
<dbReference type="EMBL" id="PGTN01000083">
    <property type="protein sequence ID" value="PJF46904.1"/>
    <property type="molecule type" value="Genomic_DNA"/>
</dbReference>
<dbReference type="Pfam" id="PF05168">
    <property type="entry name" value="HEPN"/>
    <property type="match status" value="1"/>
</dbReference>
<protein>
    <submittedName>
        <fullName evidence="2">DNA-binding protein</fullName>
    </submittedName>
</protein>
<comment type="caution">
    <text evidence="2">The sequence shown here is derived from an EMBL/GenBank/DDBJ whole genome shotgun (WGS) entry which is preliminary data.</text>
</comment>